<dbReference type="Pfam" id="PF03090">
    <property type="entry name" value="Replicase"/>
    <property type="match status" value="1"/>
</dbReference>
<evidence type="ECO:0000313" key="3">
    <source>
        <dbReference type="Proteomes" id="UP000037943"/>
    </source>
</evidence>
<reference evidence="2 3" key="1">
    <citation type="submission" date="2015-10" db="EMBL/GenBank/DDBJ databases">
        <title>Comparative genomics and high-throughput reverse genetic screens identify a new phytobacterial MAMP and an Arabidopsis receptor required for immune elicitation.</title>
        <authorList>
            <person name="Mott G.A."/>
            <person name="Thakur S."/>
            <person name="Wang P.W."/>
            <person name="Desveaux D."/>
            <person name="Guttman D.S."/>
        </authorList>
    </citation>
    <scope>NUCLEOTIDE SEQUENCE [LARGE SCALE GENOMIC DNA]</scope>
    <source>
        <strain evidence="2 3">107</strain>
    </source>
</reference>
<dbReference type="Pfam" id="PF08708">
    <property type="entry name" value="PriCT_1"/>
    <property type="match status" value="1"/>
</dbReference>
<dbReference type="InterPro" id="IPR014820">
    <property type="entry name" value="PriCT_1"/>
</dbReference>
<evidence type="ECO:0000313" key="2">
    <source>
        <dbReference type="EMBL" id="KPC21835.1"/>
    </source>
</evidence>
<organism evidence="2 3">
    <name type="scientific">Pseudomonas amygdali pv. lachrymans</name>
    <name type="common">Pseudomonas syringae pv. lachrymans</name>
    <dbReference type="NCBI Taxonomy" id="53707"/>
    <lineage>
        <taxon>Bacteria</taxon>
        <taxon>Pseudomonadati</taxon>
        <taxon>Pseudomonadota</taxon>
        <taxon>Gammaproteobacteria</taxon>
        <taxon>Pseudomonadales</taxon>
        <taxon>Pseudomonadaceae</taxon>
        <taxon>Pseudomonas</taxon>
        <taxon>Pseudomonas amygdali</taxon>
    </lineage>
</organism>
<proteinExistence type="predicted"/>
<comment type="caution">
    <text evidence="2">The sequence shown here is derived from an EMBL/GenBank/DDBJ whole genome shotgun (WGS) entry which is preliminary data.</text>
</comment>
<accession>A0ABR5L1C6</accession>
<evidence type="ECO:0000259" key="1">
    <source>
        <dbReference type="Pfam" id="PF08708"/>
    </source>
</evidence>
<feature type="domain" description="Primase C-terminal 1" evidence="1">
    <location>
        <begin position="204"/>
        <end position="279"/>
    </location>
</feature>
<keyword evidence="3" id="KW-1185">Reference proteome</keyword>
<dbReference type="EMBL" id="LGLK01000013">
    <property type="protein sequence ID" value="KPC21835.1"/>
    <property type="molecule type" value="Genomic_DNA"/>
</dbReference>
<protein>
    <submittedName>
        <fullName evidence="2">Replication protein</fullName>
    </submittedName>
</protein>
<dbReference type="Gene3D" id="1.10.340.50">
    <property type="match status" value="1"/>
</dbReference>
<sequence length="428" mass="47856">MSPDTAISLALATSPTANTDPLASSTHMPPARFFEDGTALNRLLLEAPYMARCSDDKTATRVRPREYALRYPYMQVNRPGMVSWLVFDLDHANALAWDDAGLPAPNLMVRNRKSGHSQLFYAVPSVCTTENARAKPIQYMKAIYAAFAARLDADVDYHGGPVAKTPGHPWWETTEFHSHVYELGELASAVELTVKPWATGPKLDQVSHSRHCILFEQLRYFAYSIVNRERELGSFESFMRSLDAYAYNHNSFLKQGFSENLPLSSIRATVKSVGRWTWDRYTGDRRCHRGAMQLDGSLSLTERQSLAARRTHELRHKATESKIRAACRQLQDQGKALVRSAIAALAGVSASTVARYAHILSEVTKPATVSVLKVSADAMPTVTPGDQATPREAVQCLKKQARTDLDQGCHMLYIRYLRSRRGRKPECP</sequence>
<gene>
    <name evidence="2" type="ORF">AC499_3224</name>
</gene>
<name>A0ABR5L1C6_PSEAV</name>
<dbReference type="InterPro" id="IPR004322">
    <property type="entry name" value="Plasmid_replicase_bac"/>
</dbReference>
<dbReference type="Proteomes" id="UP000037943">
    <property type="component" value="Unassembled WGS sequence"/>
</dbReference>
<dbReference type="RefSeq" id="WP_005746133.1">
    <property type="nucleotide sequence ID" value="NZ_CP075688.1"/>
</dbReference>